<accession>I0K4J1</accession>
<dbReference type="Proteomes" id="UP000011058">
    <property type="component" value="Chromosome"/>
</dbReference>
<name>I0K4J1_9BACT</name>
<evidence type="ECO:0000313" key="1">
    <source>
        <dbReference type="EMBL" id="CCG99044.1"/>
    </source>
</evidence>
<evidence type="ECO:0000313" key="2">
    <source>
        <dbReference type="Proteomes" id="UP000011058"/>
    </source>
</evidence>
<proteinExistence type="predicted"/>
<dbReference type="KEGG" id="fae:FAES_1033"/>
<dbReference type="HOGENOM" id="CLU_3403640_0_0_10"/>
<dbReference type="EMBL" id="HE796683">
    <property type="protein sequence ID" value="CCG99044.1"/>
    <property type="molecule type" value="Genomic_DNA"/>
</dbReference>
<protein>
    <submittedName>
        <fullName evidence="1">Uncharacterized protein</fullName>
    </submittedName>
</protein>
<organism evidence="1 2">
    <name type="scientific">Fibrella aestuarina BUZ 2</name>
    <dbReference type="NCBI Taxonomy" id="1166018"/>
    <lineage>
        <taxon>Bacteria</taxon>
        <taxon>Pseudomonadati</taxon>
        <taxon>Bacteroidota</taxon>
        <taxon>Cytophagia</taxon>
        <taxon>Cytophagales</taxon>
        <taxon>Spirosomataceae</taxon>
        <taxon>Fibrella</taxon>
    </lineage>
</organism>
<dbReference type="AlphaFoldDB" id="I0K4J1"/>
<keyword evidence="2" id="KW-1185">Reference proteome</keyword>
<reference evidence="1 2" key="1">
    <citation type="journal article" date="2012" name="J. Bacteriol.">
        <title>Genome Sequence of Fibrella aestuarina BUZ 2T, a Filamentous Marine Bacterium.</title>
        <authorList>
            <person name="Filippini M."/>
            <person name="Qi W."/>
            <person name="Blom J."/>
            <person name="Goesmann A."/>
            <person name="Smits T.H."/>
            <person name="Bagheri H.C."/>
        </authorList>
    </citation>
    <scope>NUCLEOTIDE SEQUENCE [LARGE SCALE GENOMIC DNA]</scope>
    <source>
        <strain evidence="2">BUZ 2T</strain>
    </source>
</reference>
<gene>
    <name evidence="1" type="ORF">FAES_1033</name>
</gene>
<sequence>MDADRQIPKLVASVSDGRFFYNSMPMAAIS</sequence>